<protein>
    <submittedName>
        <fullName evidence="2">4265_t:CDS:1</fullName>
    </submittedName>
</protein>
<dbReference type="AlphaFoldDB" id="A0A9N9H7T5"/>
<dbReference type="Proteomes" id="UP000789739">
    <property type="component" value="Unassembled WGS sequence"/>
</dbReference>
<reference evidence="2" key="1">
    <citation type="submission" date="2021-06" db="EMBL/GenBank/DDBJ databases">
        <authorList>
            <person name="Kallberg Y."/>
            <person name="Tangrot J."/>
            <person name="Rosling A."/>
        </authorList>
    </citation>
    <scope>NUCLEOTIDE SEQUENCE</scope>
    <source>
        <strain evidence="2">BR232B</strain>
    </source>
</reference>
<feature type="coiled-coil region" evidence="1">
    <location>
        <begin position="135"/>
        <end position="169"/>
    </location>
</feature>
<keyword evidence="1" id="KW-0175">Coiled coil</keyword>
<dbReference type="EMBL" id="CAJVPI010003915">
    <property type="protein sequence ID" value="CAG8663394.1"/>
    <property type="molecule type" value="Genomic_DNA"/>
</dbReference>
<feature type="non-terminal residue" evidence="2">
    <location>
        <position position="1"/>
    </location>
</feature>
<evidence type="ECO:0000313" key="3">
    <source>
        <dbReference type="Proteomes" id="UP000789739"/>
    </source>
</evidence>
<keyword evidence="3" id="KW-1185">Reference proteome</keyword>
<evidence type="ECO:0000256" key="1">
    <source>
        <dbReference type="SAM" id="Coils"/>
    </source>
</evidence>
<organism evidence="2 3">
    <name type="scientific">Paraglomus brasilianum</name>
    <dbReference type="NCBI Taxonomy" id="144538"/>
    <lineage>
        <taxon>Eukaryota</taxon>
        <taxon>Fungi</taxon>
        <taxon>Fungi incertae sedis</taxon>
        <taxon>Mucoromycota</taxon>
        <taxon>Glomeromycotina</taxon>
        <taxon>Glomeromycetes</taxon>
        <taxon>Paraglomerales</taxon>
        <taxon>Paraglomeraceae</taxon>
        <taxon>Paraglomus</taxon>
    </lineage>
</organism>
<evidence type="ECO:0000313" key="2">
    <source>
        <dbReference type="EMBL" id="CAG8663394.1"/>
    </source>
</evidence>
<comment type="caution">
    <text evidence="2">The sequence shown here is derived from an EMBL/GenBank/DDBJ whole genome shotgun (WGS) entry which is preliminary data.</text>
</comment>
<gene>
    <name evidence="2" type="ORF">PBRASI_LOCUS10909</name>
</gene>
<proteinExistence type="predicted"/>
<accession>A0A9N9H7T5</accession>
<name>A0A9N9H7T5_9GLOM</name>
<sequence length="199" mass="24443">PLMPRSLQHCVGRHPRTALTQLAIRSPRKKSAYFEMRKYHYPRKKLTYLGIQIWRYPKNRLTHFGMRKYRYPRKEPDSGDENVIHFFQQREERGLFELLINNFKKDWFVAKKLKKEHTVIRNMGRQYRQSLEKDNRKYIHVLEKQNNLIRTLKEENKKHIQILEKIAANFTDLVNRKREKFKQQERTARIIYDSIFERG</sequence>